<dbReference type="PATRIC" id="fig|1244083.3.peg.1586"/>
<dbReference type="Proteomes" id="UP000011939">
    <property type="component" value="Unassembled WGS sequence"/>
</dbReference>
<name>M5IQY3_9BACT</name>
<proteinExistence type="predicted"/>
<gene>
    <name evidence="1" type="ORF">CSUNSWCD_2339</name>
</gene>
<dbReference type="EMBL" id="AMZQ01000009">
    <property type="protein sequence ID" value="EKU10843.1"/>
    <property type="molecule type" value="Genomic_DNA"/>
</dbReference>
<dbReference type="RefSeq" id="WP_009495152.1">
    <property type="nucleotide sequence ID" value="NZ_AMZQ01000009.1"/>
</dbReference>
<organism evidence="1 2">
    <name type="scientific">Campylobacter showae CSUNSWCD</name>
    <dbReference type="NCBI Taxonomy" id="1244083"/>
    <lineage>
        <taxon>Bacteria</taxon>
        <taxon>Pseudomonadati</taxon>
        <taxon>Campylobacterota</taxon>
        <taxon>Epsilonproteobacteria</taxon>
        <taxon>Campylobacterales</taxon>
        <taxon>Campylobacteraceae</taxon>
        <taxon>Campylobacter</taxon>
    </lineage>
</organism>
<dbReference type="STRING" id="1244083.CSUNSWCD_2339"/>
<comment type="caution">
    <text evidence="1">The sequence shown here is derived from an EMBL/GenBank/DDBJ whole genome shotgun (WGS) entry which is preliminary data.</text>
</comment>
<dbReference type="AlphaFoldDB" id="M5IQY3"/>
<accession>M5IQY3</accession>
<evidence type="ECO:0000313" key="2">
    <source>
        <dbReference type="Proteomes" id="UP000011939"/>
    </source>
</evidence>
<protein>
    <submittedName>
        <fullName evidence="1">Uncharacterized protein</fullName>
    </submittedName>
</protein>
<dbReference type="OrthoDB" id="9922492at2"/>
<sequence length="66" mass="7340">MADLDCQVAFNQEMSALNEISKTSKDILELLKTPESSKSDTLEAKIDETNRLLKLLCIGILGKDKE</sequence>
<evidence type="ECO:0000313" key="1">
    <source>
        <dbReference type="EMBL" id="EKU10843.1"/>
    </source>
</evidence>
<reference evidence="1 2" key="1">
    <citation type="journal article" date="2013" name="Genome Announc.">
        <title>Genome Sequence of Campylobacter showae UNSWCD, Isolated from a Patient with Crohn's Disease.</title>
        <authorList>
            <person name="Tay A.P."/>
            <person name="Kaakoush N.O."/>
            <person name="Deshpande N.P."/>
            <person name="Chen Z."/>
            <person name="Mitchell H."/>
            <person name="Wilkins M.R."/>
        </authorList>
    </citation>
    <scope>NUCLEOTIDE SEQUENCE [LARGE SCALE GENOMIC DNA]</scope>
    <source>
        <strain evidence="1 2">CSUNSWCD</strain>
    </source>
</reference>